<organism evidence="2 3">
    <name type="scientific">Niastella yeongjuensis</name>
    <dbReference type="NCBI Taxonomy" id="354355"/>
    <lineage>
        <taxon>Bacteria</taxon>
        <taxon>Pseudomonadati</taxon>
        <taxon>Bacteroidota</taxon>
        <taxon>Chitinophagia</taxon>
        <taxon>Chitinophagales</taxon>
        <taxon>Chitinophagaceae</taxon>
        <taxon>Niastella</taxon>
    </lineage>
</organism>
<sequence length="232" mass="26842">MLYKLPLLVCLMSIAYTAKCQSAFDIFKYVDQLPPVTGNVNEAWQQCYPKGKHTPYQQYEAVLDAQINALADRSNHQSLLLSMLSGRYEMEGRRVDFTKIVIAEDPELKKKQTEQSRVFFNIVDDYGRLTSGIDSIRKLEEDYGVQAEKMLRIYQQAVPVFVKKLRLFIKEMNDLMNKKGYNTVLDNQVQTHKYYVQLLEVRGLLLDRIRHANRLIGSSVGYVALMQAESMK</sequence>
<protein>
    <submittedName>
        <fullName evidence="2">Uncharacterized protein</fullName>
    </submittedName>
</protein>
<feature type="chain" id="PRO_5012212773" evidence="1">
    <location>
        <begin position="21"/>
        <end position="232"/>
    </location>
</feature>
<accession>A0A1V9F801</accession>
<comment type="caution">
    <text evidence="2">The sequence shown here is derived from an EMBL/GenBank/DDBJ whole genome shotgun (WGS) entry which is preliminary data.</text>
</comment>
<dbReference type="RefSeq" id="WP_133053826.1">
    <property type="nucleotide sequence ID" value="NZ_FOCZ01000003.1"/>
</dbReference>
<dbReference type="OrthoDB" id="678227at2"/>
<reference evidence="3" key="1">
    <citation type="submission" date="2016-04" db="EMBL/GenBank/DDBJ databases">
        <authorList>
            <person name="Chen L."/>
            <person name="Zhuang W."/>
            <person name="Wang G."/>
        </authorList>
    </citation>
    <scope>NUCLEOTIDE SEQUENCE [LARGE SCALE GENOMIC DNA]</scope>
    <source>
        <strain evidence="3">17621</strain>
    </source>
</reference>
<feature type="signal peptide" evidence="1">
    <location>
        <begin position="1"/>
        <end position="20"/>
    </location>
</feature>
<dbReference type="AlphaFoldDB" id="A0A1V9F801"/>
<dbReference type="Proteomes" id="UP000192610">
    <property type="component" value="Unassembled WGS sequence"/>
</dbReference>
<name>A0A1V9F801_9BACT</name>
<evidence type="ECO:0000313" key="3">
    <source>
        <dbReference type="Proteomes" id="UP000192610"/>
    </source>
</evidence>
<evidence type="ECO:0000313" key="2">
    <source>
        <dbReference type="EMBL" id="OQP54494.1"/>
    </source>
</evidence>
<keyword evidence="1" id="KW-0732">Signal</keyword>
<dbReference type="EMBL" id="LVXG01000003">
    <property type="protein sequence ID" value="OQP54494.1"/>
    <property type="molecule type" value="Genomic_DNA"/>
</dbReference>
<evidence type="ECO:0000256" key="1">
    <source>
        <dbReference type="SAM" id="SignalP"/>
    </source>
</evidence>
<keyword evidence="3" id="KW-1185">Reference proteome</keyword>
<proteinExistence type="predicted"/>
<gene>
    <name evidence="2" type="ORF">A4H97_21185</name>
</gene>